<feature type="region of interest" description="Disordered" evidence="1">
    <location>
        <begin position="56"/>
        <end position="91"/>
    </location>
</feature>
<gene>
    <name evidence="2" type="ORF">EAG_09707</name>
</gene>
<name>E2A8A5_CAMFO</name>
<evidence type="ECO:0000313" key="2">
    <source>
        <dbReference type="EMBL" id="EFN70335.1"/>
    </source>
</evidence>
<proteinExistence type="predicted"/>
<dbReference type="AlphaFoldDB" id="E2A8A5"/>
<dbReference type="Proteomes" id="UP000000311">
    <property type="component" value="Unassembled WGS sequence"/>
</dbReference>
<sequence>MCRVCEGREETWEHVWEECTGWGVEKGWQEMVDKVLGEGGEGERWMKELEELRVGREEGGGKERMDEERMEGKNAAETEVQRNEWREWMNE</sequence>
<dbReference type="InParanoid" id="E2A8A5"/>
<reference evidence="2 3" key="1">
    <citation type="journal article" date="2010" name="Science">
        <title>Genomic comparison of the ants Camponotus floridanus and Harpegnathos saltator.</title>
        <authorList>
            <person name="Bonasio R."/>
            <person name="Zhang G."/>
            <person name="Ye C."/>
            <person name="Mutti N.S."/>
            <person name="Fang X."/>
            <person name="Qin N."/>
            <person name="Donahue G."/>
            <person name="Yang P."/>
            <person name="Li Q."/>
            <person name="Li C."/>
            <person name="Zhang P."/>
            <person name="Huang Z."/>
            <person name="Berger S.L."/>
            <person name="Reinberg D."/>
            <person name="Wang J."/>
            <person name="Liebig J."/>
        </authorList>
    </citation>
    <scope>NUCLEOTIDE SEQUENCE [LARGE SCALE GENOMIC DNA]</scope>
    <source>
        <strain evidence="3">C129</strain>
    </source>
</reference>
<evidence type="ECO:0000256" key="1">
    <source>
        <dbReference type="SAM" id="MobiDB-lite"/>
    </source>
</evidence>
<dbReference type="OMA" id="REETWEH"/>
<keyword evidence="3" id="KW-1185">Reference proteome</keyword>
<organism evidence="3">
    <name type="scientific">Camponotus floridanus</name>
    <name type="common">Florida carpenter ant</name>
    <dbReference type="NCBI Taxonomy" id="104421"/>
    <lineage>
        <taxon>Eukaryota</taxon>
        <taxon>Metazoa</taxon>
        <taxon>Ecdysozoa</taxon>
        <taxon>Arthropoda</taxon>
        <taxon>Hexapoda</taxon>
        <taxon>Insecta</taxon>
        <taxon>Pterygota</taxon>
        <taxon>Neoptera</taxon>
        <taxon>Endopterygota</taxon>
        <taxon>Hymenoptera</taxon>
        <taxon>Apocrita</taxon>
        <taxon>Aculeata</taxon>
        <taxon>Formicoidea</taxon>
        <taxon>Formicidae</taxon>
        <taxon>Formicinae</taxon>
        <taxon>Camponotus</taxon>
    </lineage>
</organism>
<protein>
    <submittedName>
        <fullName evidence="2">Uncharacterized protein</fullName>
    </submittedName>
</protein>
<dbReference type="EMBL" id="GL437525">
    <property type="protein sequence ID" value="EFN70335.1"/>
    <property type="molecule type" value="Genomic_DNA"/>
</dbReference>
<accession>E2A8A5</accession>
<evidence type="ECO:0000313" key="3">
    <source>
        <dbReference type="Proteomes" id="UP000000311"/>
    </source>
</evidence>